<keyword evidence="1" id="KW-0732">Signal</keyword>
<protein>
    <submittedName>
        <fullName evidence="2">Uncharacterized protein</fullName>
    </submittedName>
</protein>
<dbReference type="OrthoDB" id="6428476at2759"/>
<proteinExistence type="predicted"/>
<name>A0A8X6QHS4_NEPPI</name>
<dbReference type="InterPro" id="IPR038602">
    <property type="entry name" value="Mite_allergen_7_sf"/>
</dbReference>
<organism evidence="2 3">
    <name type="scientific">Nephila pilipes</name>
    <name type="common">Giant wood spider</name>
    <name type="synonym">Nephila maculata</name>
    <dbReference type="NCBI Taxonomy" id="299642"/>
    <lineage>
        <taxon>Eukaryota</taxon>
        <taxon>Metazoa</taxon>
        <taxon>Ecdysozoa</taxon>
        <taxon>Arthropoda</taxon>
        <taxon>Chelicerata</taxon>
        <taxon>Arachnida</taxon>
        <taxon>Araneae</taxon>
        <taxon>Araneomorphae</taxon>
        <taxon>Entelegynae</taxon>
        <taxon>Araneoidea</taxon>
        <taxon>Nephilidae</taxon>
        <taxon>Nephila</taxon>
    </lineage>
</organism>
<gene>
    <name evidence="2" type="primary">NCL1_21790</name>
    <name evidence="2" type="ORF">NPIL_341041</name>
</gene>
<feature type="signal peptide" evidence="1">
    <location>
        <begin position="1"/>
        <end position="17"/>
    </location>
</feature>
<comment type="caution">
    <text evidence="2">The sequence shown here is derived from an EMBL/GenBank/DDBJ whole genome shotgun (WGS) entry which is preliminary data.</text>
</comment>
<dbReference type="Proteomes" id="UP000887013">
    <property type="component" value="Unassembled WGS sequence"/>
</dbReference>
<accession>A0A8X6QHS4</accession>
<reference evidence="2" key="1">
    <citation type="submission" date="2020-08" db="EMBL/GenBank/DDBJ databases">
        <title>Multicomponent nature underlies the extraordinary mechanical properties of spider dragline silk.</title>
        <authorList>
            <person name="Kono N."/>
            <person name="Nakamura H."/>
            <person name="Mori M."/>
            <person name="Yoshida Y."/>
            <person name="Ohtoshi R."/>
            <person name="Malay A.D."/>
            <person name="Moran D.A.P."/>
            <person name="Tomita M."/>
            <person name="Numata K."/>
            <person name="Arakawa K."/>
        </authorList>
    </citation>
    <scope>NUCLEOTIDE SEQUENCE</scope>
</reference>
<keyword evidence="3" id="KW-1185">Reference proteome</keyword>
<evidence type="ECO:0000256" key="1">
    <source>
        <dbReference type="SAM" id="SignalP"/>
    </source>
</evidence>
<evidence type="ECO:0000313" key="3">
    <source>
        <dbReference type="Proteomes" id="UP000887013"/>
    </source>
</evidence>
<evidence type="ECO:0000313" key="2">
    <source>
        <dbReference type="EMBL" id="GFU22812.1"/>
    </source>
</evidence>
<dbReference type="EMBL" id="BMAW01081088">
    <property type="protein sequence ID" value="GFU22812.1"/>
    <property type="molecule type" value="Genomic_DNA"/>
</dbReference>
<dbReference type="Gene3D" id="3.15.10.50">
    <property type="match status" value="1"/>
</dbReference>
<feature type="chain" id="PRO_5036492686" evidence="1">
    <location>
        <begin position="18"/>
        <end position="217"/>
    </location>
</feature>
<sequence length="217" mass="24291">MLLIIITAAAVLANVEGFTHKDANSYIDYVLSNKFAEEVQYSRLEPFKFPDINIDLISKRITDNKAKLDKGRLHYLSKVKRVGDCSVPHWSSANLTFTCTLGFKELVVNYTANVTYDNMQLIFYPTTSITESDITIQVSTSPSENIPSLRLLIVNKVGKMYVTTKMLSIGDIAQIVGPPIQDAIVRTCTTTIHKTLNGRFKEALSYSIYKTPVPFAK</sequence>
<dbReference type="AlphaFoldDB" id="A0A8X6QHS4"/>